<dbReference type="Pfam" id="PF12745">
    <property type="entry name" value="HGTP_anticodon2"/>
    <property type="match status" value="1"/>
</dbReference>
<keyword evidence="15" id="KW-1185">Reference proteome</keyword>
<feature type="compositionally biased region" description="Low complexity" evidence="11">
    <location>
        <begin position="742"/>
        <end position="755"/>
    </location>
</feature>
<dbReference type="InterPro" id="IPR041715">
    <property type="entry name" value="HisRS-like_core"/>
</dbReference>
<dbReference type="Pfam" id="PF05773">
    <property type="entry name" value="RWD"/>
    <property type="match status" value="1"/>
</dbReference>
<keyword evidence="14" id="KW-0396">Initiation factor</keyword>
<accession>A0ABR4N1L0</accession>
<feature type="domain" description="Protein kinase" evidence="12">
    <location>
        <begin position="582"/>
        <end position="971"/>
    </location>
</feature>
<dbReference type="InterPro" id="IPR016255">
    <property type="entry name" value="Gcn2"/>
</dbReference>
<evidence type="ECO:0000256" key="3">
    <source>
        <dbReference type="ARBA" id="ARBA00022679"/>
    </source>
</evidence>
<feature type="region of interest" description="Disordered" evidence="11">
    <location>
        <begin position="1490"/>
        <end position="1510"/>
    </location>
</feature>
<dbReference type="PANTHER" id="PTHR11042">
    <property type="entry name" value="EUKARYOTIC TRANSLATION INITIATION FACTOR 2-ALPHA KINASE EIF2-ALPHA KINASE -RELATED"/>
    <property type="match status" value="1"/>
</dbReference>
<dbReference type="PROSITE" id="PS50011">
    <property type="entry name" value="PROTEIN_KINASE_DOM"/>
    <property type="match status" value="2"/>
</dbReference>
<dbReference type="InterPro" id="IPR036621">
    <property type="entry name" value="Anticodon-bd_dom_sf"/>
</dbReference>
<feature type="compositionally biased region" description="Acidic residues" evidence="11">
    <location>
        <begin position="666"/>
        <end position="681"/>
    </location>
</feature>
<evidence type="ECO:0000256" key="8">
    <source>
        <dbReference type="ARBA" id="ARBA00047899"/>
    </source>
</evidence>
<dbReference type="Gene3D" id="3.10.110.10">
    <property type="entry name" value="Ubiquitin Conjugating Enzyme"/>
    <property type="match status" value="1"/>
</dbReference>
<dbReference type="EC" id="2.7.11.1" evidence="1"/>
<evidence type="ECO:0000313" key="15">
    <source>
        <dbReference type="Proteomes" id="UP001527925"/>
    </source>
</evidence>
<dbReference type="PROSITE" id="PS00107">
    <property type="entry name" value="PROTEIN_KINASE_ATP"/>
    <property type="match status" value="1"/>
</dbReference>
<dbReference type="GO" id="GO:0004674">
    <property type="term" value="F:protein serine/threonine kinase activity"/>
    <property type="evidence" value="ECO:0007669"/>
    <property type="project" value="UniProtKB-EC"/>
</dbReference>
<feature type="region of interest" description="Disordered" evidence="11">
    <location>
        <begin position="193"/>
        <end position="227"/>
    </location>
</feature>
<dbReference type="PANTHER" id="PTHR11042:SF136">
    <property type="entry name" value="EIF-2-ALPHA KINASE GCN2"/>
    <property type="match status" value="1"/>
</dbReference>
<dbReference type="CDD" id="cd23823">
    <property type="entry name" value="RWD_GCN2"/>
    <property type="match status" value="1"/>
</dbReference>
<dbReference type="Gene3D" id="1.10.510.10">
    <property type="entry name" value="Transferase(Phosphotransferase) domain 1"/>
    <property type="match status" value="2"/>
</dbReference>
<keyword evidence="14" id="KW-0648">Protein biosynthesis</keyword>
<evidence type="ECO:0000256" key="7">
    <source>
        <dbReference type="ARBA" id="ARBA00037982"/>
    </source>
</evidence>
<dbReference type="CDD" id="cd14046">
    <property type="entry name" value="STKc_EIF2AK4_GCN2_rpt2"/>
    <property type="match status" value="1"/>
</dbReference>
<dbReference type="Pfam" id="PF13393">
    <property type="entry name" value="tRNA-synt_His"/>
    <property type="match status" value="1"/>
</dbReference>
<feature type="domain" description="Protein kinase" evidence="12">
    <location>
        <begin position="238"/>
        <end position="529"/>
    </location>
</feature>
<dbReference type="InterPro" id="IPR024435">
    <property type="entry name" value="HisRS-related_dom"/>
</dbReference>
<dbReference type="InterPro" id="IPR045864">
    <property type="entry name" value="aa-tRNA-synth_II/BPL/LPL"/>
</dbReference>
<dbReference type="Gene3D" id="3.30.930.10">
    <property type="entry name" value="Bira Bifunctional Protein, Domain 2"/>
    <property type="match status" value="1"/>
</dbReference>
<evidence type="ECO:0000256" key="11">
    <source>
        <dbReference type="SAM" id="MobiDB-lite"/>
    </source>
</evidence>
<dbReference type="InterPro" id="IPR011009">
    <property type="entry name" value="Kinase-like_dom_sf"/>
</dbReference>
<evidence type="ECO:0000256" key="10">
    <source>
        <dbReference type="PROSITE-ProRule" id="PRU10141"/>
    </source>
</evidence>
<dbReference type="InterPro" id="IPR008271">
    <property type="entry name" value="Ser/Thr_kinase_AS"/>
</dbReference>
<dbReference type="PIRSF" id="PIRSF000660">
    <property type="entry name" value="Ser/Thr_PK_GCN2"/>
    <property type="match status" value="1"/>
</dbReference>
<gene>
    <name evidence="14" type="primary">GCN2</name>
    <name evidence="14" type="ORF">HK105_207029</name>
</gene>
<feature type="domain" description="RWD" evidence="13">
    <location>
        <begin position="9"/>
        <end position="123"/>
    </location>
</feature>
<dbReference type="SUPFAM" id="SSF55681">
    <property type="entry name" value="Class II aaRS and biotin synthetases"/>
    <property type="match status" value="1"/>
</dbReference>
<dbReference type="PROSITE" id="PS50908">
    <property type="entry name" value="RWD"/>
    <property type="match status" value="1"/>
</dbReference>
<dbReference type="Gene3D" id="3.30.200.20">
    <property type="entry name" value="Phosphorylase Kinase, domain 1"/>
    <property type="match status" value="1"/>
</dbReference>
<keyword evidence="3 14" id="KW-0808">Transferase</keyword>
<dbReference type="PROSITE" id="PS00108">
    <property type="entry name" value="PROTEIN_KINASE_ST"/>
    <property type="match status" value="1"/>
</dbReference>
<evidence type="ECO:0000256" key="2">
    <source>
        <dbReference type="ARBA" id="ARBA00022527"/>
    </source>
</evidence>
<reference evidence="14 15" key="1">
    <citation type="submission" date="2023-09" db="EMBL/GenBank/DDBJ databases">
        <title>Pangenome analysis of Batrachochytrium dendrobatidis and related Chytrids.</title>
        <authorList>
            <person name="Yacoub M.N."/>
            <person name="Stajich J.E."/>
            <person name="James T.Y."/>
        </authorList>
    </citation>
    <scope>NUCLEOTIDE SEQUENCE [LARGE SCALE GENOMIC DNA]</scope>
    <source>
        <strain evidence="14 15">JEL0888</strain>
    </source>
</reference>
<keyword evidence="5 14" id="KW-0418">Kinase</keyword>
<dbReference type="Pfam" id="PF00069">
    <property type="entry name" value="Pkinase"/>
    <property type="match status" value="3"/>
</dbReference>
<dbReference type="Gene3D" id="3.40.50.800">
    <property type="entry name" value="Anticodon-binding domain"/>
    <property type="match status" value="1"/>
</dbReference>
<dbReference type="EMBL" id="JADGIZ020000046">
    <property type="protein sequence ID" value="KAL2913417.1"/>
    <property type="molecule type" value="Genomic_DNA"/>
</dbReference>
<evidence type="ECO:0000259" key="12">
    <source>
        <dbReference type="PROSITE" id="PS50011"/>
    </source>
</evidence>
<dbReference type="SMART" id="SM00591">
    <property type="entry name" value="RWD"/>
    <property type="match status" value="1"/>
</dbReference>
<evidence type="ECO:0000256" key="9">
    <source>
        <dbReference type="ARBA" id="ARBA00048679"/>
    </source>
</evidence>
<evidence type="ECO:0000256" key="1">
    <source>
        <dbReference type="ARBA" id="ARBA00012513"/>
    </source>
</evidence>
<dbReference type="SUPFAM" id="SSF56112">
    <property type="entry name" value="Protein kinase-like (PK-like)"/>
    <property type="match status" value="2"/>
</dbReference>
<dbReference type="SUPFAM" id="SSF54495">
    <property type="entry name" value="UBC-like"/>
    <property type="match status" value="1"/>
</dbReference>
<comment type="caution">
    <text evidence="14">The sequence shown here is derived from an EMBL/GenBank/DDBJ whole genome shotgun (WGS) entry which is preliminary data.</text>
</comment>
<feature type="region of interest" description="Disordered" evidence="11">
    <location>
        <begin position="664"/>
        <end position="721"/>
    </location>
</feature>
<evidence type="ECO:0000256" key="6">
    <source>
        <dbReference type="ARBA" id="ARBA00022840"/>
    </source>
</evidence>
<evidence type="ECO:0000256" key="4">
    <source>
        <dbReference type="ARBA" id="ARBA00022741"/>
    </source>
</evidence>
<protein>
    <recommendedName>
        <fullName evidence="1">non-specific serine/threonine protein kinase</fullName>
        <ecNumber evidence="1">2.7.11.1</ecNumber>
    </recommendedName>
</protein>
<feature type="compositionally biased region" description="Acidic residues" evidence="11">
    <location>
        <begin position="696"/>
        <end position="721"/>
    </location>
</feature>
<keyword evidence="2" id="KW-0723">Serine/threonine-protein kinase</keyword>
<dbReference type="GO" id="GO:0003743">
    <property type="term" value="F:translation initiation factor activity"/>
    <property type="evidence" value="ECO:0007669"/>
    <property type="project" value="UniProtKB-KW"/>
</dbReference>
<dbReference type="Proteomes" id="UP001527925">
    <property type="component" value="Unassembled WGS sequence"/>
</dbReference>
<dbReference type="InterPro" id="IPR050339">
    <property type="entry name" value="CC_SR_Kinase"/>
</dbReference>
<dbReference type="InterPro" id="IPR017441">
    <property type="entry name" value="Protein_kinase_ATP_BS"/>
</dbReference>
<feature type="binding site" evidence="10">
    <location>
        <position position="612"/>
    </location>
    <ligand>
        <name>ATP</name>
        <dbReference type="ChEBI" id="CHEBI:30616"/>
    </ligand>
</feature>
<name>A0ABR4N1L0_9FUNG</name>
<sequence>MDTSETVAQEIEALRAIFGDDFGEETVVHKHAWKADTVEHWLVLSLVPHGEELKSLVSVKFCVKFPSEYPSVPLEFMLRKEKGLSDGQIEALRKLVAAQAARLVGQEMVYELALLIQDHISEHNSVIRGVRQQSVYDLMQDRRQQDDERKRQHIEEEMIKQERIMAEKLEDDHTRLAEQLRLELERKEALLKEGRNKRKKMPLPAVAQSSSPGLAPSPGTAEDASDIGEAQPTFDSIVSRSLLLAKGKTSVCMLVIARCTDWHTRIFMAHSAHDEFGLEVARGIVHDRTEDAVASRTLVVRCKDMLFDVQHNNAVMNTIDALKQALSRASDISGIGILRLYDHSIVVTPTEPIHVAVELLLDGCLGGALVDTIKRVGAIEVAQIRQHTRRLLEIVETLHANDIVHQGVTSKSIFFDVGGSIRLGGHLYEHQLSKLTALASTKPANRPAAWECPDFERGQIGPKVDIWMIGLVMLEMILGEPVSAAISLQGMLANKSKIPPAIGEMISRMMAQTPEERPSASQLLEHSFFGAYANNSPLPLSLTNGGPPELARQQLTPVPMLESSSTGIVDKSHGYSRYAADFHELEFLGKGGFGQVVKARNRLDGAFYAVKKVRINPRDHEGRDRLLREVQTLSRLHNEFVVRYYQAWFEEASVSQLSESAMPYDSFEDTASDGSESDGSESNEGSSTTSDRTETSEDDDGDDEDDEDGEDDDDDEDETDDDAVNFRQDWLESNDVSISFLSSKAPSRPGSSASRSPERKQSLRPQQDRYTVILYIQMEYCEKQTLRDVIDRGLDVDEAWRLFRQILEGLGHIHSQGIIHRDLKPSNVFLSASRNVKIGDFGLATARRDAASVNRPVAANEPLYSIEDASLTSDIGTPVYVAPEILVKAGRYNSKVDMYSLGILFFEMIYPLATGMQRAMVLRDLRQPAVNFPSDFDGKRLGPQKEIISQLLRHAPKERPSCAQLLQSPLVPTRVEEEYISEELLRIVRQNNPTYFSRLIASLFGQRVDKHKDLAYDFHSTAPIIDVRLASVASHMERHVISVFTRHGAVAMSSPLVVPRTDDVSDIYSSKRPAELLDSSGNVVYLRYDLTVPFARMVSRMSLPPMLPLKRYAIERVYRSNMAGVIRTVCEVVAFGFPGNDLRGCHDLQIRISHSRILSLVLEHCRVPIDQRRAVQETLEQLERQLSFAQVRTRLAESGLAKSAAERLQAFASGHEFGSSSALPTPLSSDATFRSVFAILQNLVAHLQSMGIKLKILFEPLLVFNSAVYSSGVIFQIGRKTNKRFDVLAAGGGYDRLMHSFSGPFNRNVGELSAFGAGIALSKLITGVIASMDTAMLASKSIGEDAKTAPVPHPRAEVLVATFGKPTTCLPERLAVAADLWDAGISADLSHDGSVSSQDDVQRAWKEGYRAVVILKQRGQESASGPLIKIRSVHHRQELEVSRSDVVTVLQQELSLSARLQAPPSTPDSKATTSHAVVSANRTTCIVPQAAKKNKSKSKDRSGMEGRANGAVARASANAQIVSVELSLAEIERLRTAWFESDEIFKRALVEAGLSGMKDYVLQVRRHISKLRREAQTVQSQPHPQFIWLVSDSDGAAVPVSFH</sequence>
<dbReference type="SMART" id="SM00220">
    <property type="entry name" value="S_TKc"/>
    <property type="match status" value="1"/>
</dbReference>
<keyword evidence="4 10" id="KW-0547">Nucleotide-binding</keyword>
<organism evidence="14 15">
    <name type="scientific">Polyrhizophydium stewartii</name>
    <dbReference type="NCBI Taxonomy" id="2732419"/>
    <lineage>
        <taxon>Eukaryota</taxon>
        <taxon>Fungi</taxon>
        <taxon>Fungi incertae sedis</taxon>
        <taxon>Chytridiomycota</taxon>
        <taxon>Chytridiomycota incertae sedis</taxon>
        <taxon>Chytridiomycetes</taxon>
        <taxon>Rhizophydiales</taxon>
        <taxon>Rhizophydiales incertae sedis</taxon>
        <taxon>Polyrhizophydium</taxon>
    </lineage>
</organism>
<evidence type="ECO:0000259" key="13">
    <source>
        <dbReference type="PROSITE" id="PS50908"/>
    </source>
</evidence>
<feature type="region of interest" description="Disordered" evidence="11">
    <location>
        <begin position="741"/>
        <end position="765"/>
    </location>
</feature>
<proteinExistence type="inferred from homology"/>
<evidence type="ECO:0000313" key="14">
    <source>
        <dbReference type="EMBL" id="KAL2913417.1"/>
    </source>
</evidence>
<comment type="catalytic activity">
    <reaction evidence="9">
        <text>L-seryl-[protein] + ATP = O-phospho-L-seryl-[protein] + ADP + H(+)</text>
        <dbReference type="Rhea" id="RHEA:17989"/>
        <dbReference type="Rhea" id="RHEA-COMP:9863"/>
        <dbReference type="Rhea" id="RHEA-COMP:11604"/>
        <dbReference type="ChEBI" id="CHEBI:15378"/>
        <dbReference type="ChEBI" id="CHEBI:29999"/>
        <dbReference type="ChEBI" id="CHEBI:30616"/>
        <dbReference type="ChEBI" id="CHEBI:83421"/>
        <dbReference type="ChEBI" id="CHEBI:456216"/>
        <dbReference type="EC" id="2.7.11.1"/>
    </reaction>
</comment>
<dbReference type="InterPro" id="IPR016135">
    <property type="entry name" value="UBQ-conjugating_enzyme/RWD"/>
</dbReference>
<keyword evidence="6 10" id="KW-0067">ATP-binding</keyword>
<evidence type="ECO:0000256" key="5">
    <source>
        <dbReference type="ARBA" id="ARBA00022777"/>
    </source>
</evidence>
<dbReference type="SUPFAM" id="SSF52954">
    <property type="entry name" value="Class II aaRS ABD-related"/>
    <property type="match status" value="1"/>
</dbReference>
<dbReference type="InterPro" id="IPR006575">
    <property type="entry name" value="RWD_dom"/>
</dbReference>
<dbReference type="InterPro" id="IPR000719">
    <property type="entry name" value="Prot_kinase_dom"/>
</dbReference>
<comment type="similarity">
    <text evidence="7">Belongs to the protein kinase superfamily. Ser/Thr protein kinase family. GCN2 subfamily.</text>
</comment>
<comment type="catalytic activity">
    <reaction evidence="8">
        <text>L-threonyl-[protein] + ATP = O-phospho-L-threonyl-[protein] + ADP + H(+)</text>
        <dbReference type="Rhea" id="RHEA:46608"/>
        <dbReference type="Rhea" id="RHEA-COMP:11060"/>
        <dbReference type="Rhea" id="RHEA-COMP:11605"/>
        <dbReference type="ChEBI" id="CHEBI:15378"/>
        <dbReference type="ChEBI" id="CHEBI:30013"/>
        <dbReference type="ChEBI" id="CHEBI:30616"/>
        <dbReference type="ChEBI" id="CHEBI:61977"/>
        <dbReference type="ChEBI" id="CHEBI:456216"/>
        <dbReference type="EC" id="2.7.11.1"/>
    </reaction>
</comment>